<accession>A0A8T0E4X8</accession>
<evidence type="ECO:0000313" key="2">
    <source>
        <dbReference type="Proteomes" id="UP000807504"/>
    </source>
</evidence>
<reference evidence="1" key="1">
    <citation type="journal article" date="2020" name="bioRxiv">
        <title>Chromosome-level reference genome of the European wasp spider Argiope bruennichi: a resource for studies on range expansion and evolutionary adaptation.</title>
        <authorList>
            <person name="Sheffer M.M."/>
            <person name="Hoppe A."/>
            <person name="Krehenwinkel H."/>
            <person name="Uhl G."/>
            <person name="Kuss A.W."/>
            <person name="Jensen L."/>
            <person name="Jensen C."/>
            <person name="Gillespie R.G."/>
            <person name="Hoff K.J."/>
            <person name="Prost S."/>
        </authorList>
    </citation>
    <scope>NUCLEOTIDE SEQUENCE</scope>
</reference>
<protein>
    <submittedName>
        <fullName evidence="1">Uncharacterized protein</fullName>
    </submittedName>
</protein>
<proteinExistence type="predicted"/>
<keyword evidence="2" id="KW-1185">Reference proteome</keyword>
<evidence type="ECO:0000313" key="1">
    <source>
        <dbReference type="EMBL" id="KAF8766833.1"/>
    </source>
</evidence>
<sequence>MENWNTINRDGTLSLQQGWKMKFGRRRDHIDQIKEMLEDEPVSDDVAELEPPAPCTESVLTKEYPVSALQVLRCPPGPCTHVPKAENGCCHSDAQNRIRRRQRDWSCDSYLSGGHVVSDNGQIRRKETVRYLATADT</sequence>
<name>A0A8T0E4X8_ARGBR</name>
<reference evidence="1" key="2">
    <citation type="submission" date="2020-06" db="EMBL/GenBank/DDBJ databases">
        <authorList>
            <person name="Sheffer M."/>
        </authorList>
    </citation>
    <scope>NUCLEOTIDE SEQUENCE</scope>
</reference>
<dbReference type="EMBL" id="JABXBU010002230">
    <property type="protein sequence ID" value="KAF8766833.1"/>
    <property type="molecule type" value="Genomic_DNA"/>
</dbReference>
<comment type="caution">
    <text evidence="1">The sequence shown here is derived from an EMBL/GenBank/DDBJ whole genome shotgun (WGS) entry which is preliminary data.</text>
</comment>
<organism evidence="1 2">
    <name type="scientific">Argiope bruennichi</name>
    <name type="common">Wasp spider</name>
    <name type="synonym">Aranea bruennichi</name>
    <dbReference type="NCBI Taxonomy" id="94029"/>
    <lineage>
        <taxon>Eukaryota</taxon>
        <taxon>Metazoa</taxon>
        <taxon>Ecdysozoa</taxon>
        <taxon>Arthropoda</taxon>
        <taxon>Chelicerata</taxon>
        <taxon>Arachnida</taxon>
        <taxon>Araneae</taxon>
        <taxon>Araneomorphae</taxon>
        <taxon>Entelegynae</taxon>
        <taxon>Araneoidea</taxon>
        <taxon>Araneidae</taxon>
        <taxon>Argiope</taxon>
    </lineage>
</organism>
<gene>
    <name evidence="1" type="ORF">HNY73_019858</name>
</gene>
<dbReference type="Proteomes" id="UP000807504">
    <property type="component" value="Unassembled WGS sequence"/>
</dbReference>
<dbReference type="AlphaFoldDB" id="A0A8T0E4X8"/>